<proteinExistence type="predicted"/>
<protein>
    <submittedName>
        <fullName evidence="1">Uncharacterized protein</fullName>
    </submittedName>
</protein>
<comment type="caution">
    <text evidence="1">The sequence shown here is derived from an EMBL/GenBank/DDBJ whole genome shotgun (WGS) entry which is preliminary data.</text>
</comment>
<dbReference type="Proteomes" id="UP000631114">
    <property type="component" value="Unassembled WGS sequence"/>
</dbReference>
<gene>
    <name evidence="1" type="ORF">IFM89_001000</name>
</gene>
<reference evidence="1 2" key="1">
    <citation type="submission" date="2020-10" db="EMBL/GenBank/DDBJ databases">
        <title>The Coptis chinensis genome and diversification of protoberbering-type alkaloids.</title>
        <authorList>
            <person name="Wang B."/>
            <person name="Shu S."/>
            <person name="Song C."/>
            <person name="Liu Y."/>
        </authorList>
    </citation>
    <scope>NUCLEOTIDE SEQUENCE [LARGE SCALE GENOMIC DNA]</scope>
    <source>
        <strain evidence="1">HL-2020</strain>
        <tissue evidence="1">Leaf</tissue>
    </source>
</reference>
<sequence length="232" mass="26976">MPRVNTTNVSIISWTIRIENVIVQSWRYRHQHFISLTQLSLYIFSSPEFYNDPLPPRHQTVRSWRNPSAEFLHTHAMRRGLAQDFPDWIILYSITLLIDSLAANTTLLDEVPVNGSSTLELLELSKNKIAPYHVSIVTSRVPRQRSQSFHLSDASTKCGVTAQLSKMVLYKKYDQTDLRIRNCPRPKIVIKERRSNTPSIPKHSKGYREAPVKGQPLFRFYWQAFPEARDLE</sequence>
<keyword evidence="2" id="KW-1185">Reference proteome</keyword>
<accession>A0A835IG82</accession>
<name>A0A835IG82_9MAGN</name>
<evidence type="ECO:0000313" key="1">
    <source>
        <dbReference type="EMBL" id="KAF9618365.1"/>
    </source>
</evidence>
<organism evidence="1 2">
    <name type="scientific">Coptis chinensis</name>
    <dbReference type="NCBI Taxonomy" id="261450"/>
    <lineage>
        <taxon>Eukaryota</taxon>
        <taxon>Viridiplantae</taxon>
        <taxon>Streptophyta</taxon>
        <taxon>Embryophyta</taxon>
        <taxon>Tracheophyta</taxon>
        <taxon>Spermatophyta</taxon>
        <taxon>Magnoliopsida</taxon>
        <taxon>Ranunculales</taxon>
        <taxon>Ranunculaceae</taxon>
        <taxon>Coptidoideae</taxon>
        <taxon>Coptis</taxon>
    </lineage>
</organism>
<evidence type="ECO:0000313" key="2">
    <source>
        <dbReference type="Proteomes" id="UP000631114"/>
    </source>
</evidence>
<dbReference type="AlphaFoldDB" id="A0A835IG82"/>
<dbReference type="EMBL" id="JADFTS010000002">
    <property type="protein sequence ID" value="KAF9618365.1"/>
    <property type="molecule type" value="Genomic_DNA"/>
</dbReference>